<dbReference type="GO" id="GO:0046872">
    <property type="term" value="F:metal ion binding"/>
    <property type="evidence" value="ECO:0007669"/>
    <property type="project" value="UniProtKB-KW"/>
</dbReference>
<dbReference type="InterPro" id="IPR006121">
    <property type="entry name" value="HMA_dom"/>
</dbReference>
<dbReference type="Pfam" id="PF00403">
    <property type="entry name" value="HMA"/>
    <property type="match status" value="1"/>
</dbReference>
<evidence type="ECO:0000256" key="1">
    <source>
        <dbReference type="ARBA" id="ARBA00022481"/>
    </source>
</evidence>
<feature type="compositionally biased region" description="Gly residues" evidence="5">
    <location>
        <begin position="189"/>
        <end position="204"/>
    </location>
</feature>
<evidence type="ECO:0000259" key="6">
    <source>
        <dbReference type="PROSITE" id="PS50846"/>
    </source>
</evidence>
<feature type="region of interest" description="Disordered" evidence="5">
    <location>
        <begin position="80"/>
        <end position="118"/>
    </location>
</feature>
<organism evidence="7">
    <name type="scientific">Anthurium amnicola</name>
    <dbReference type="NCBI Taxonomy" id="1678845"/>
    <lineage>
        <taxon>Eukaryota</taxon>
        <taxon>Viridiplantae</taxon>
        <taxon>Streptophyta</taxon>
        <taxon>Embryophyta</taxon>
        <taxon>Tracheophyta</taxon>
        <taxon>Spermatophyta</taxon>
        <taxon>Magnoliopsida</taxon>
        <taxon>Liliopsida</taxon>
        <taxon>Araceae</taxon>
        <taxon>Pothoideae</taxon>
        <taxon>Potheae</taxon>
        <taxon>Anthurium</taxon>
    </lineage>
</organism>
<keyword evidence="3" id="KW-0636">Prenylation</keyword>
<accession>A0A1D1ZK46</accession>
<feature type="region of interest" description="Disordered" evidence="5">
    <location>
        <begin position="133"/>
        <end position="159"/>
    </location>
</feature>
<feature type="compositionally biased region" description="Basic residues" evidence="5">
    <location>
        <begin position="92"/>
        <end position="105"/>
    </location>
</feature>
<comment type="similarity">
    <text evidence="4">Belongs to the HIPP family.</text>
</comment>
<dbReference type="SUPFAM" id="SSF55008">
    <property type="entry name" value="HMA, heavy metal-associated domain"/>
    <property type="match status" value="1"/>
</dbReference>
<dbReference type="EMBL" id="GDJX01000590">
    <property type="protein sequence ID" value="JAT67346.1"/>
    <property type="molecule type" value="Transcribed_RNA"/>
</dbReference>
<dbReference type="PROSITE" id="PS50846">
    <property type="entry name" value="HMA_2"/>
    <property type="match status" value="1"/>
</dbReference>
<evidence type="ECO:0000313" key="7">
    <source>
        <dbReference type="EMBL" id="JAT67346.1"/>
    </source>
</evidence>
<name>A0A1D1ZK46_9ARAE</name>
<proteinExistence type="inferred from homology"/>
<feature type="domain" description="HMA" evidence="6">
    <location>
        <begin position="12"/>
        <end position="75"/>
    </location>
</feature>
<keyword evidence="3" id="KW-0449">Lipoprotein</keyword>
<reference evidence="7" key="1">
    <citation type="submission" date="2015-07" db="EMBL/GenBank/DDBJ databases">
        <title>Transcriptome Assembly of Anthurium amnicola.</title>
        <authorList>
            <person name="Suzuki J."/>
        </authorList>
    </citation>
    <scope>NUCLEOTIDE SEQUENCE</scope>
</reference>
<gene>
    <name evidence="7" type="ORF">g.97150</name>
</gene>
<dbReference type="FunFam" id="3.30.70.100:FF:000008">
    <property type="entry name" value="Copper transport protein ATOX1"/>
    <property type="match status" value="1"/>
</dbReference>
<feature type="region of interest" description="Disordered" evidence="5">
    <location>
        <begin position="181"/>
        <end position="261"/>
    </location>
</feature>
<feature type="compositionally biased region" description="Gly residues" evidence="5">
    <location>
        <begin position="308"/>
        <end position="317"/>
    </location>
</feature>
<dbReference type="AlphaFoldDB" id="A0A1D1ZK46"/>
<evidence type="ECO:0000256" key="4">
    <source>
        <dbReference type="ARBA" id="ARBA00024045"/>
    </source>
</evidence>
<sequence>MTKDEDFKLLKIQTIVLKVNIHCDGCKLEVKKLLQKIEGVYTIHIDAEQQKVTVSGNVDSATLIRRLARSGKHAELWSQRPVGGQNKQHQQQQKHQHQQQQKHQHQQPGGGKNAKDQQKQNLIKGLQAFKNQHKKAAAFGSDDDGDDDGEDDDEEDDYDLSFLGDKLNQLNLLAQANAAAANGPKKNGHGGNNGHGGGGNGNNPGAGKRKGSSSGGNPNHQGMKLPNGGDQKGVNHAGAGGGKMPAGPHGHLGDAVGNFPNAAQGKVGHPIAGLGLNGLGFPRGQHQPTVFPAHPGIPPSAAAAAAAGAGGGGGGFGGPPPQNHHPSPMMMNLQGYQNHPSLMTGMGRPSGMMMMPDSGRYMQPPAPAQAQAQMMYHRSPQVTPYTGYYPYCQPPSYYHNQYQTVATDYGAHLFSDENTHSCAVM</sequence>
<dbReference type="Gene3D" id="3.30.70.100">
    <property type="match status" value="1"/>
</dbReference>
<dbReference type="PANTHER" id="PTHR45868">
    <property type="entry name" value="HEAVY METAL-ASSOCIATED ISOPRENYLATED PLANT PROTEIN 33-RELATED"/>
    <property type="match status" value="1"/>
</dbReference>
<keyword evidence="2" id="KW-0479">Metal-binding</keyword>
<dbReference type="InterPro" id="IPR036163">
    <property type="entry name" value="HMA_dom_sf"/>
</dbReference>
<dbReference type="CDD" id="cd00371">
    <property type="entry name" value="HMA"/>
    <property type="match status" value="1"/>
</dbReference>
<protein>
    <recommendedName>
        <fullName evidence="6">HMA domain-containing protein</fullName>
    </recommendedName>
</protein>
<evidence type="ECO:0000256" key="5">
    <source>
        <dbReference type="SAM" id="MobiDB-lite"/>
    </source>
</evidence>
<feature type="region of interest" description="Disordered" evidence="5">
    <location>
        <begin position="300"/>
        <end position="328"/>
    </location>
</feature>
<feature type="compositionally biased region" description="Acidic residues" evidence="5">
    <location>
        <begin position="141"/>
        <end position="159"/>
    </location>
</feature>
<evidence type="ECO:0000256" key="2">
    <source>
        <dbReference type="ARBA" id="ARBA00022723"/>
    </source>
</evidence>
<keyword evidence="1" id="KW-0488">Methylation</keyword>
<dbReference type="PANTHER" id="PTHR45868:SF19">
    <property type="entry name" value="HEAVY METAL-ASSOCIATED ISOPRENYLATED PLANT PROTEIN 37"/>
    <property type="match status" value="1"/>
</dbReference>
<evidence type="ECO:0000256" key="3">
    <source>
        <dbReference type="ARBA" id="ARBA00023289"/>
    </source>
</evidence>